<organism evidence="1 2">
    <name type="scientific">Penicillium canescens</name>
    <dbReference type="NCBI Taxonomy" id="5083"/>
    <lineage>
        <taxon>Eukaryota</taxon>
        <taxon>Fungi</taxon>
        <taxon>Dikarya</taxon>
        <taxon>Ascomycota</taxon>
        <taxon>Pezizomycotina</taxon>
        <taxon>Eurotiomycetes</taxon>
        <taxon>Eurotiomycetidae</taxon>
        <taxon>Eurotiales</taxon>
        <taxon>Aspergillaceae</taxon>
        <taxon>Penicillium</taxon>
    </lineage>
</organism>
<sequence>MARRDNQPVGPLQAALQETTTTATARALEGQKIFSPIAAFLDNHRRQNTGLTPRQLGALAALSNDLANIAQQHFNAYISGLPLTNAPLTPAPAPAPTSLPPHLPLLAPPSVLPSPHTRLSPEALRLRTMLP</sequence>
<reference evidence="1" key="2">
    <citation type="submission" date="2023-01" db="EMBL/GenBank/DDBJ databases">
        <authorList>
            <person name="Petersen C."/>
        </authorList>
    </citation>
    <scope>NUCLEOTIDE SEQUENCE</scope>
    <source>
        <strain evidence="1">IBT 15450</strain>
    </source>
</reference>
<comment type="caution">
    <text evidence="1">The sequence shown here is derived from an EMBL/GenBank/DDBJ whole genome shotgun (WGS) entry which is preliminary data.</text>
</comment>
<reference evidence="1" key="1">
    <citation type="journal article" date="2023" name="IMA Fungus">
        <title>Comparative genomic study of the Penicillium genus elucidates a diverse pangenome and 15 lateral gene transfer events.</title>
        <authorList>
            <person name="Petersen C."/>
            <person name="Sorensen T."/>
            <person name="Nielsen M.R."/>
            <person name="Sondergaard T.E."/>
            <person name="Sorensen J.L."/>
            <person name="Fitzpatrick D.A."/>
            <person name="Frisvad J.C."/>
            <person name="Nielsen K.L."/>
        </authorList>
    </citation>
    <scope>NUCLEOTIDE SEQUENCE</scope>
    <source>
        <strain evidence="1">IBT 15450</strain>
    </source>
</reference>
<gene>
    <name evidence="1" type="ORF">N7460_000319</name>
</gene>
<dbReference type="Proteomes" id="UP001219568">
    <property type="component" value="Unassembled WGS sequence"/>
</dbReference>
<proteinExistence type="predicted"/>
<accession>A0AAD6IMC6</accession>
<evidence type="ECO:0000313" key="2">
    <source>
        <dbReference type="Proteomes" id="UP001219568"/>
    </source>
</evidence>
<name>A0AAD6IMC6_PENCN</name>
<dbReference type="EMBL" id="JAQJZL010000001">
    <property type="protein sequence ID" value="KAJ6057045.1"/>
    <property type="molecule type" value="Genomic_DNA"/>
</dbReference>
<dbReference type="AlphaFoldDB" id="A0AAD6IMC6"/>
<evidence type="ECO:0000313" key="1">
    <source>
        <dbReference type="EMBL" id="KAJ6057045.1"/>
    </source>
</evidence>
<keyword evidence="2" id="KW-1185">Reference proteome</keyword>
<protein>
    <submittedName>
        <fullName evidence="1">Uncharacterized protein</fullName>
    </submittedName>
</protein>